<proteinExistence type="predicted"/>
<reference evidence="2 3" key="1">
    <citation type="submission" date="2022-04" db="EMBL/GenBank/DDBJ databases">
        <title>Positive selection, recombination, and allopatry shape intraspecific diversity of widespread and dominant cyanobacteria.</title>
        <authorList>
            <person name="Wei J."/>
            <person name="Shu W."/>
            <person name="Hu C."/>
        </authorList>
    </citation>
    <scope>NUCLEOTIDE SEQUENCE [LARGE SCALE GENOMIC DNA]</scope>
    <source>
        <strain evidence="2 3">DQ-A4</strain>
    </source>
</reference>
<dbReference type="Pfam" id="PF13432">
    <property type="entry name" value="TPR_16"/>
    <property type="match status" value="1"/>
</dbReference>
<sequence length="292" mass="30803">MTANRNRWLVGTVLTLALAAFLSLSLLPILGSNSGRKASSTPAADPAADPVAMQAELEAQAKGYELVLEREPDNQTALQGLVDARIQLGDINGVVAPLEKLVELNPSVPDYAVLLAQTKQQMGDLEGAAQIYRQVLDQQPGNMNALQGLTVLLVQQERPQAAIGLLQDTLKTANQLQSEGGAAGFDTTSVKLLLAQVHVENKNPDQAIALYDETIAAAPEDFRPVLAKALVLRDQGDTETAQALFAQATTLAPAQYKDQIGQMATQGQTAPEASGGIVEPAPAEPEPTKSTP</sequence>
<evidence type="ECO:0000313" key="2">
    <source>
        <dbReference type="EMBL" id="MEP0948877.1"/>
    </source>
</evidence>
<dbReference type="InterPro" id="IPR011990">
    <property type="entry name" value="TPR-like_helical_dom_sf"/>
</dbReference>
<dbReference type="InterPro" id="IPR019734">
    <property type="entry name" value="TPR_rpt"/>
</dbReference>
<dbReference type="PANTHER" id="PTHR12558:SF13">
    <property type="entry name" value="CELL DIVISION CYCLE PROTEIN 27 HOMOLOG"/>
    <property type="match status" value="1"/>
</dbReference>
<comment type="caution">
    <text evidence="2">The sequence shown here is derived from an EMBL/GenBank/DDBJ whole genome shotgun (WGS) entry which is preliminary data.</text>
</comment>
<keyword evidence="3" id="KW-1185">Reference proteome</keyword>
<feature type="region of interest" description="Disordered" evidence="1">
    <location>
        <begin position="260"/>
        <end position="292"/>
    </location>
</feature>
<evidence type="ECO:0000313" key="3">
    <source>
        <dbReference type="Proteomes" id="UP001482513"/>
    </source>
</evidence>
<dbReference type="Gene3D" id="1.25.40.10">
    <property type="entry name" value="Tetratricopeptide repeat domain"/>
    <property type="match status" value="2"/>
</dbReference>
<accession>A0ABV0K7V8</accession>
<gene>
    <name evidence="2" type="ORF">NC992_18485</name>
</gene>
<feature type="compositionally biased region" description="Polar residues" evidence="1">
    <location>
        <begin position="262"/>
        <end position="271"/>
    </location>
</feature>
<dbReference type="SUPFAM" id="SSF48452">
    <property type="entry name" value="TPR-like"/>
    <property type="match status" value="1"/>
</dbReference>
<dbReference type="PANTHER" id="PTHR12558">
    <property type="entry name" value="CELL DIVISION CYCLE 16,23,27"/>
    <property type="match status" value="1"/>
</dbReference>
<protein>
    <submittedName>
        <fullName evidence="2">Tetratricopeptide repeat protein</fullName>
    </submittedName>
</protein>
<evidence type="ECO:0000256" key="1">
    <source>
        <dbReference type="SAM" id="MobiDB-lite"/>
    </source>
</evidence>
<name>A0ABV0K7V8_9CYAN</name>
<dbReference type="RefSeq" id="WP_190694624.1">
    <property type="nucleotide sequence ID" value="NZ_JAMPKX010000009.1"/>
</dbReference>
<dbReference type="Proteomes" id="UP001482513">
    <property type="component" value="Unassembled WGS sequence"/>
</dbReference>
<dbReference type="SMART" id="SM00028">
    <property type="entry name" value="TPR"/>
    <property type="match status" value="3"/>
</dbReference>
<dbReference type="Pfam" id="PF14559">
    <property type="entry name" value="TPR_19"/>
    <property type="match status" value="1"/>
</dbReference>
<dbReference type="EMBL" id="JAMPKX010000009">
    <property type="protein sequence ID" value="MEP0948877.1"/>
    <property type="molecule type" value="Genomic_DNA"/>
</dbReference>
<organism evidence="2 3">
    <name type="scientific">Leptolyngbya subtilissima DQ-A4</name>
    <dbReference type="NCBI Taxonomy" id="2933933"/>
    <lineage>
        <taxon>Bacteria</taxon>
        <taxon>Bacillati</taxon>
        <taxon>Cyanobacteriota</taxon>
        <taxon>Cyanophyceae</taxon>
        <taxon>Leptolyngbyales</taxon>
        <taxon>Leptolyngbyaceae</taxon>
        <taxon>Leptolyngbya group</taxon>
        <taxon>Leptolyngbya</taxon>
    </lineage>
</organism>